<evidence type="ECO:0000313" key="5">
    <source>
        <dbReference type="Proteomes" id="UP000178086"/>
    </source>
</evidence>
<feature type="transmembrane region" description="Helical" evidence="2">
    <location>
        <begin position="6"/>
        <end position="23"/>
    </location>
</feature>
<dbReference type="PROSITE" id="PS00922">
    <property type="entry name" value="TRANSGLYCOSYLASE"/>
    <property type="match status" value="1"/>
</dbReference>
<keyword evidence="2" id="KW-0472">Membrane</keyword>
<dbReference type="InterPro" id="IPR008258">
    <property type="entry name" value="Transglycosylase_SLT_dom_1"/>
</dbReference>
<evidence type="ECO:0000313" key="4">
    <source>
        <dbReference type="EMBL" id="OFW34901.1"/>
    </source>
</evidence>
<proteinExistence type="inferred from homology"/>
<sequence length="188" mass="22162">MRLSKIAIIVVILPFFVIMWYQWSFTDKFDQVFYPLEYKEEISQASKKYSIDPYLIAAMIYEESKFNPSSESQAGAVGLMQIMPDTGRWVAGKQKRSFRADDLLDHRVNIDMGCWYFNYLRDKYGDERLALAAYNSGHKNVDRWLNDGLHNNIDDMLEAIPFEETRLYVQKVTKTREQYAEIYSGEFE</sequence>
<evidence type="ECO:0000256" key="1">
    <source>
        <dbReference type="ARBA" id="ARBA00007734"/>
    </source>
</evidence>
<reference evidence="4 5" key="1">
    <citation type="journal article" date="2016" name="Nat. Commun.">
        <title>Thousands of microbial genomes shed light on interconnected biogeochemical processes in an aquifer system.</title>
        <authorList>
            <person name="Anantharaman K."/>
            <person name="Brown C.T."/>
            <person name="Hug L.A."/>
            <person name="Sharon I."/>
            <person name="Castelle C.J."/>
            <person name="Probst A.J."/>
            <person name="Thomas B.C."/>
            <person name="Singh A."/>
            <person name="Wilkins M.J."/>
            <person name="Karaoz U."/>
            <person name="Brodie E.L."/>
            <person name="Williams K.H."/>
            <person name="Hubbard S.S."/>
            <person name="Banfield J.F."/>
        </authorList>
    </citation>
    <scope>NUCLEOTIDE SEQUENCE [LARGE SCALE GENOMIC DNA]</scope>
</reference>
<organism evidence="4 5">
    <name type="scientific">Candidatus Aquicultor primus</name>
    <dbReference type="NCBI Taxonomy" id="1797195"/>
    <lineage>
        <taxon>Bacteria</taxon>
        <taxon>Bacillati</taxon>
        <taxon>Actinomycetota</taxon>
        <taxon>Candidatus Aquicultoria</taxon>
        <taxon>Candidatus Aquicultorales</taxon>
        <taxon>Candidatus Aquicultoraceae</taxon>
        <taxon>Candidatus Aquicultor</taxon>
    </lineage>
</organism>
<comment type="caution">
    <text evidence="4">The sequence shown here is derived from an EMBL/GenBank/DDBJ whole genome shotgun (WGS) entry which is preliminary data.</text>
</comment>
<feature type="domain" description="Transglycosylase SLT" evidence="3">
    <location>
        <begin position="42"/>
        <end position="147"/>
    </location>
</feature>
<dbReference type="Pfam" id="PF01464">
    <property type="entry name" value="SLT"/>
    <property type="match status" value="1"/>
</dbReference>
<dbReference type="GO" id="GO:0016020">
    <property type="term" value="C:membrane"/>
    <property type="evidence" value="ECO:0007669"/>
    <property type="project" value="InterPro"/>
</dbReference>
<dbReference type="Proteomes" id="UP000178086">
    <property type="component" value="Unassembled WGS sequence"/>
</dbReference>
<dbReference type="Gene3D" id="1.10.530.10">
    <property type="match status" value="1"/>
</dbReference>
<name>A0A1F2UPL3_9ACTN</name>
<dbReference type="InterPro" id="IPR000189">
    <property type="entry name" value="Transglyc_AS"/>
</dbReference>
<dbReference type="SUPFAM" id="SSF53955">
    <property type="entry name" value="Lysozyme-like"/>
    <property type="match status" value="1"/>
</dbReference>
<comment type="similarity">
    <text evidence="1">Belongs to the transglycosylase Slt family.</text>
</comment>
<dbReference type="CDD" id="cd16896">
    <property type="entry name" value="LT_Slt70-like"/>
    <property type="match status" value="1"/>
</dbReference>
<evidence type="ECO:0000256" key="2">
    <source>
        <dbReference type="SAM" id="Phobius"/>
    </source>
</evidence>
<keyword evidence="2" id="KW-1133">Transmembrane helix</keyword>
<dbReference type="GO" id="GO:0008933">
    <property type="term" value="F:peptidoglycan lytic transglycosylase activity"/>
    <property type="evidence" value="ECO:0007669"/>
    <property type="project" value="InterPro"/>
</dbReference>
<accession>A0A1F2UPL3</accession>
<gene>
    <name evidence="4" type="ORF">A2074_00725</name>
</gene>
<dbReference type="PANTHER" id="PTHR37423">
    <property type="entry name" value="SOLUBLE LYTIC MUREIN TRANSGLYCOSYLASE-RELATED"/>
    <property type="match status" value="1"/>
</dbReference>
<evidence type="ECO:0000259" key="3">
    <source>
        <dbReference type="Pfam" id="PF01464"/>
    </source>
</evidence>
<keyword evidence="2" id="KW-0812">Transmembrane</keyword>
<dbReference type="AlphaFoldDB" id="A0A1F2UPL3"/>
<dbReference type="GO" id="GO:0000270">
    <property type="term" value="P:peptidoglycan metabolic process"/>
    <property type="evidence" value="ECO:0007669"/>
    <property type="project" value="InterPro"/>
</dbReference>
<protein>
    <recommendedName>
        <fullName evidence="3">Transglycosylase SLT domain-containing protein</fullName>
    </recommendedName>
</protein>
<dbReference type="InterPro" id="IPR023346">
    <property type="entry name" value="Lysozyme-like_dom_sf"/>
</dbReference>
<dbReference type="EMBL" id="MELI01000028">
    <property type="protein sequence ID" value="OFW34901.1"/>
    <property type="molecule type" value="Genomic_DNA"/>
</dbReference>
<dbReference type="PANTHER" id="PTHR37423:SF2">
    <property type="entry name" value="MEMBRANE-BOUND LYTIC MUREIN TRANSGLYCOSYLASE C"/>
    <property type="match status" value="1"/>
</dbReference>